<dbReference type="GO" id="GO:0016031">
    <property type="term" value="P:tRNA import into mitochondrion"/>
    <property type="evidence" value="ECO:0007669"/>
    <property type="project" value="TreeGrafter"/>
</dbReference>
<dbReference type="GO" id="GO:0030150">
    <property type="term" value="P:protein import into mitochondrial matrix"/>
    <property type="evidence" value="ECO:0007669"/>
    <property type="project" value="TreeGrafter"/>
</dbReference>
<dbReference type="KEGG" id="goe:100908489"/>
<evidence type="ECO:0000313" key="12">
    <source>
        <dbReference type="Proteomes" id="UP000694867"/>
    </source>
</evidence>
<evidence type="ECO:0000313" key="13">
    <source>
        <dbReference type="RefSeq" id="XP_003738859.1"/>
    </source>
</evidence>
<evidence type="ECO:0000256" key="5">
    <source>
        <dbReference type="ARBA" id="ARBA00022787"/>
    </source>
</evidence>
<dbReference type="GO" id="GO:0008320">
    <property type="term" value="F:protein transmembrane transporter activity"/>
    <property type="evidence" value="ECO:0007669"/>
    <property type="project" value="TreeGrafter"/>
</dbReference>
<reference evidence="13" key="1">
    <citation type="submission" date="2025-08" db="UniProtKB">
        <authorList>
            <consortium name="RefSeq"/>
        </authorList>
    </citation>
    <scope>IDENTIFICATION</scope>
</reference>
<evidence type="ECO:0000256" key="1">
    <source>
        <dbReference type="ARBA" id="ARBA00004572"/>
    </source>
</evidence>
<comment type="similarity">
    <text evidence="2 10">Belongs to the Tom20 family.</text>
</comment>
<keyword evidence="5 10" id="KW-1000">Mitochondrion outer membrane</keyword>
<comment type="subcellular location">
    <subcellularLocation>
        <location evidence="1">Mitochondrion outer membrane</location>
        <topology evidence="1">Single-pass membrane protein</topology>
    </subcellularLocation>
</comment>
<sequence length="144" mass="16161">MLNGTSNTALVAAGIAGTLFIGYCIYFDKKRRSDPMYKQRVRERRLRDSKAKKRGTIIAPDFKDVEAVQKFFFQEMQIGEELLSQGEIESALEHLAAAVAVCGQPHQLLQVLKQSIPAPIYNQLVKKIPAVTQQLSAHMEEDVE</sequence>
<name>A0AAJ6QNP7_9ACAR</name>
<dbReference type="RefSeq" id="XP_003738859.1">
    <property type="nucleotide sequence ID" value="XM_003738811.2"/>
</dbReference>
<dbReference type="PIRSF" id="PIRSF037707">
    <property type="entry name" value="MAS20_rcpt"/>
    <property type="match status" value="1"/>
</dbReference>
<keyword evidence="9 10" id="KW-0472">Membrane</keyword>
<keyword evidence="6" id="KW-0653">Protein transport</keyword>
<protein>
    <submittedName>
        <fullName evidence="13">Mitochondrial import receptor subunit TOM20 homolog</fullName>
    </submittedName>
</protein>
<organism evidence="12 13">
    <name type="scientific">Galendromus occidentalis</name>
    <name type="common">western predatory mite</name>
    <dbReference type="NCBI Taxonomy" id="34638"/>
    <lineage>
        <taxon>Eukaryota</taxon>
        <taxon>Metazoa</taxon>
        <taxon>Ecdysozoa</taxon>
        <taxon>Arthropoda</taxon>
        <taxon>Chelicerata</taxon>
        <taxon>Arachnida</taxon>
        <taxon>Acari</taxon>
        <taxon>Parasitiformes</taxon>
        <taxon>Mesostigmata</taxon>
        <taxon>Gamasina</taxon>
        <taxon>Phytoseioidea</taxon>
        <taxon>Phytoseiidae</taxon>
        <taxon>Typhlodrominae</taxon>
        <taxon>Galendromus</taxon>
    </lineage>
</organism>
<dbReference type="InterPro" id="IPR023392">
    <property type="entry name" value="Tom20_dom_sf"/>
</dbReference>
<dbReference type="Proteomes" id="UP000694867">
    <property type="component" value="Unplaced"/>
</dbReference>
<dbReference type="AlphaFoldDB" id="A0AAJ6QNP7"/>
<evidence type="ECO:0000256" key="2">
    <source>
        <dbReference type="ARBA" id="ARBA00005792"/>
    </source>
</evidence>
<keyword evidence="12" id="KW-1185">Reference proteome</keyword>
<dbReference type="PRINTS" id="PR00351">
    <property type="entry name" value="OM20RECEPTOR"/>
</dbReference>
<accession>A0AAJ6QNP7</accession>
<keyword evidence="4 11" id="KW-0812">Transmembrane</keyword>
<evidence type="ECO:0000256" key="11">
    <source>
        <dbReference type="SAM" id="Phobius"/>
    </source>
</evidence>
<keyword evidence="13" id="KW-0675">Receptor</keyword>
<dbReference type="Pfam" id="PF02064">
    <property type="entry name" value="MAS20"/>
    <property type="match status" value="1"/>
</dbReference>
<dbReference type="InterPro" id="IPR002056">
    <property type="entry name" value="MAS20"/>
</dbReference>
<evidence type="ECO:0000256" key="10">
    <source>
        <dbReference type="PIRNR" id="PIRNR037707"/>
    </source>
</evidence>
<evidence type="ECO:0000256" key="6">
    <source>
        <dbReference type="ARBA" id="ARBA00022927"/>
    </source>
</evidence>
<keyword evidence="8 10" id="KW-0496">Mitochondrion</keyword>
<dbReference type="SUPFAM" id="SSF47157">
    <property type="entry name" value="Mitochondrial import receptor subunit Tom20"/>
    <property type="match status" value="1"/>
</dbReference>
<feature type="transmembrane region" description="Helical" evidence="11">
    <location>
        <begin position="6"/>
        <end position="26"/>
    </location>
</feature>
<dbReference type="Gene3D" id="1.20.960.10">
    <property type="entry name" value="Mitochondrial outer membrane translocase complex, subunit Tom20 domain"/>
    <property type="match status" value="1"/>
</dbReference>
<keyword evidence="3" id="KW-0813">Transport</keyword>
<evidence type="ECO:0000256" key="9">
    <source>
        <dbReference type="ARBA" id="ARBA00023136"/>
    </source>
</evidence>
<dbReference type="GO" id="GO:0030943">
    <property type="term" value="F:mitochondrion targeting sequence binding"/>
    <property type="evidence" value="ECO:0007669"/>
    <property type="project" value="TreeGrafter"/>
</dbReference>
<dbReference type="GeneID" id="100908489"/>
<dbReference type="PANTHER" id="PTHR12430:SF0">
    <property type="entry name" value="TRANSLOCASE OF OUTER MITOCHONDRIAL MEMBRANE 20"/>
    <property type="match status" value="1"/>
</dbReference>
<dbReference type="InterPro" id="IPR022422">
    <property type="entry name" value="MAS20_rcpt_metazoan"/>
</dbReference>
<evidence type="ECO:0000256" key="3">
    <source>
        <dbReference type="ARBA" id="ARBA00022448"/>
    </source>
</evidence>
<dbReference type="GO" id="GO:0005742">
    <property type="term" value="C:mitochondrial outer membrane translocase complex"/>
    <property type="evidence" value="ECO:0007669"/>
    <property type="project" value="UniProtKB-UniRule"/>
</dbReference>
<keyword evidence="7 11" id="KW-1133">Transmembrane helix</keyword>
<evidence type="ECO:0000256" key="4">
    <source>
        <dbReference type="ARBA" id="ARBA00022692"/>
    </source>
</evidence>
<proteinExistence type="inferred from homology"/>
<dbReference type="PANTHER" id="PTHR12430">
    <property type="entry name" value="MITOCHONDRIAL IMPORT RECEPTOR SUBUNIT TOM20"/>
    <property type="match status" value="1"/>
</dbReference>
<dbReference type="GO" id="GO:0006886">
    <property type="term" value="P:intracellular protein transport"/>
    <property type="evidence" value="ECO:0007669"/>
    <property type="project" value="InterPro"/>
</dbReference>
<dbReference type="PRINTS" id="PR01989">
    <property type="entry name" value="EUOM20RECPTR"/>
</dbReference>
<dbReference type="GO" id="GO:0006605">
    <property type="term" value="P:protein targeting"/>
    <property type="evidence" value="ECO:0007669"/>
    <property type="project" value="InterPro"/>
</dbReference>
<gene>
    <name evidence="13" type="primary">LOC100908489</name>
</gene>
<evidence type="ECO:0000256" key="7">
    <source>
        <dbReference type="ARBA" id="ARBA00022989"/>
    </source>
</evidence>
<evidence type="ECO:0000256" key="8">
    <source>
        <dbReference type="ARBA" id="ARBA00023128"/>
    </source>
</evidence>